<dbReference type="EMBL" id="LCCU01000001">
    <property type="protein sequence ID" value="KKS39457.1"/>
    <property type="molecule type" value="Genomic_DNA"/>
</dbReference>
<comment type="caution">
    <text evidence="1">The sequence shown here is derived from an EMBL/GenBank/DDBJ whole genome shotgun (WGS) entry which is preliminary data.</text>
</comment>
<sequence length="97" mass="10824">MLTRIEDLPRRAVAYASASALILYRGNLYINFKTGVSFSPDPATGRTMRFTTLGSSVVVYDCTLPRELVVRVLDNWDIAGMSFRPVEIEESLTGYSN</sequence>
<dbReference type="AlphaFoldDB" id="A0A0G0YS15"/>
<evidence type="ECO:0000313" key="1">
    <source>
        <dbReference type="EMBL" id="KKS39457.1"/>
    </source>
</evidence>
<name>A0A0G0YS15_UNCKA</name>
<gene>
    <name evidence="1" type="ORF">UV00_C0001G0025</name>
</gene>
<organism evidence="1 2">
    <name type="scientific">candidate division WWE3 bacterium GW2011_GWF1_42_14</name>
    <dbReference type="NCBI Taxonomy" id="1619138"/>
    <lineage>
        <taxon>Bacteria</taxon>
        <taxon>Katanobacteria</taxon>
    </lineage>
</organism>
<proteinExistence type="predicted"/>
<reference evidence="1 2" key="1">
    <citation type="journal article" date="2015" name="Nature">
        <title>rRNA introns, odd ribosomes, and small enigmatic genomes across a large radiation of phyla.</title>
        <authorList>
            <person name="Brown C.T."/>
            <person name="Hug L.A."/>
            <person name="Thomas B.C."/>
            <person name="Sharon I."/>
            <person name="Castelle C.J."/>
            <person name="Singh A."/>
            <person name="Wilkins M.J."/>
            <person name="Williams K.H."/>
            <person name="Banfield J.F."/>
        </authorList>
    </citation>
    <scope>NUCLEOTIDE SEQUENCE [LARGE SCALE GENOMIC DNA]</scope>
</reference>
<dbReference type="Proteomes" id="UP000033847">
    <property type="component" value="Unassembled WGS sequence"/>
</dbReference>
<evidence type="ECO:0000313" key="2">
    <source>
        <dbReference type="Proteomes" id="UP000033847"/>
    </source>
</evidence>
<accession>A0A0G0YS15</accession>
<protein>
    <submittedName>
        <fullName evidence="1">Uncharacterized protein</fullName>
    </submittedName>
</protein>